<dbReference type="Proteomes" id="UP000295313">
    <property type="component" value="Unassembled WGS sequence"/>
</dbReference>
<dbReference type="EMBL" id="SOEO01000002">
    <property type="protein sequence ID" value="TDX84045.1"/>
    <property type="molecule type" value="Genomic_DNA"/>
</dbReference>
<accession>A0A4R8I6N7</accession>
<dbReference type="AlphaFoldDB" id="A0A4R8I6N7"/>
<sequence>MKKIHTQTTTTHYALYSNCIEERTKHICFWGLLAFTTRRIYNNKILV</sequence>
<comment type="caution">
    <text evidence="1">The sequence shown here is derived from an EMBL/GenBank/DDBJ whole genome shotgun (WGS) entry which is preliminary data.</text>
</comment>
<reference evidence="1 2" key="1">
    <citation type="submission" date="2019-03" db="EMBL/GenBank/DDBJ databases">
        <title>Genomic Encyclopedia of Type Strains, Phase III (KMG-III): the genomes of soil and plant-associated and newly described type strains.</title>
        <authorList>
            <person name="Whitman W."/>
        </authorList>
    </citation>
    <scope>NUCLEOTIDE SEQUENCE [LARGE SCALE GENOMIC DNA]</scope>
    <source>
        <strain evidence="1 2">CGMCC 1.12802</strain>
    </source>
</reference>
<proteinExistence type="predicted"/>
<gene>
    <name evidence="1" type="ORF">B0I22_1639</name>
</gene>
<organism evidence="1 2">
    <name type="scientific">Epilithonimonas xixisoli</name>
    <dbReference type="NCBI Taxonomy" id="1476462"/>
    <lineage>
        <taxon>Bacteria</taxon>
        <taxon>Pseudomonadati</taxon>
        <taxon>Bacteroidota</taxon>
        <taxon>Flavobacteriia</taxon>
        <taxon>Flavobacteriales</taxon>
        <taxon>Weeksellaceae</taxon>
        <taxon>Chryseobacterium group</taxon>
        <taxon>Epilithonimonas</taxon>
    </lineage>
</organism>
<protein>
    <submittedName>
        <fullName evidence="1">Uncharacterized protein</fullName>
    </submittedName>
</protein>
<evidence type="ECO:0000313" key="1">
    <source>
        <dbReference type="EMBL" id="TDX84045.1"/>
    </source>
</evidence>
<keyword evidence="2" id="KW-1185">Reference proteome</keyword>
<name>A0A4R8I6N7_9FLAO</name>
<evidence type="ECO:0000313" key="2">
    <source>
        <dbReference type="Proteomes" id="UP000295313"/>
    </source>
</evidence>